<gene>
    <name evidence="1" type="ORF">DCMF_08750</name>
</gene>
<proteinExistence type="predicted"/>
<sequence length="64" mass="7460">MTHDVVGQSIKRKDAIAKVTILDVIWGILFIWQGGFLSCAYEQKTEKNIFFFLFIMVHLYKGSY</sequence>
<dbReference type="Proteomes" id="UP000323521">
    <property type="component" value="Chromosome"/>
</dbReference>
<dbReference type="RefSeq" id="WP_148134078.1">
    <property type="nucleotide sequence ID" value="NZ_CP017634.1"/>
</dbReference>
<dbReference type="KEGG" id="fwa:DCMF_08750"/>
<protein>
    <submittedName>
        <fullName evidence="1">Uncharacterized protein</fullName>
    </submittedName>
</protein>
<evidence type="ECO:0000313" key="2">
    <source>
        <dbReference type="Proteomes" id="UP000323521"/>
    </source>
</evidence>
<organism evidence="1 2">
    <name type="scientific">Formimonas warabiya</name>
    <dbReference type="NCBI Taxonomy" id="1761012"/>
    <lineage>
        <taxon>Bacteria</taxon>
        <taxon>Bacillati</taxon>
        <taxon>Bacillota</taxon>
        <taxon>Clostridia</taxon>
        <taxon>Eubacteriales</taxon>
        <taxon>Peptococcaceae</taxon>
        <taxon>Candidatus Formimonas</taxon>
    </lineage>
</organism>
<name>A0A3G1KQY0_FORW1</name>
<dbReference type="EMBL" id="CP017634">
    <property type="protein sequence ID" value="ATW24850.1"/>
    <property type="molecule type" value="Genomic_DNA"/>
</dbReference>
<accession>A0A3G1KQY0</accession>
<reference evidence="1 2" key="1">
    <citation type="submission" date="2016-10" db="EMBL/GenBank/DDBJ databases">
        <title>Complete Genome Sequence of Peptococcaceae strain DCMF.</title>
        <authorList>
            <person name="Edwards R.J."/>
            <person name="Holland S.I."/>
            <person name="Deshpande N.P."/>
            <person name="Wong Y.K."/>
            <person name="Ertan H."/>
            <person name="Manefield M."/>
            <person name="Russell T.L."/>
            <person name="Lee M.J."/>
        </authorList>
    </citation>
    <scope>NUCLEOTIDE SEQUENCE [LARGE SCALE GENOMIC DNA]</scope>
    <source>
        <strain evidence="1 2">DCMF</strain>
    </source>
</reference>
<dbReference type="AlphaFoldDB" id="A0A3G1KQY0"/>
<keyword evidence="2" id="KW-1185">Reference proteome</keyword>
<evidence type="ECO:0000313" key="1">
    <source>
        <dbReference type="EMBL" id="ATW24850.1"/>
    </source>
</evidence>